<gene>
    <name evidence="1" type="ORF">F945_02084</name>
</gene>
<proteinExistence type="predicted"/>
<evidence type="ECO:0000313" key="2">
    <source>
        <dbReference type="Proteomes" id="UP000014568"/>
    </source>
</evidence>
<dbReference type="Proteomes" id="UP000014568">
    <property type="component" value="Unassembled WGS sequence"/>
</dbReference>
<comment type="caution">
    <text evidence="1">The sequence shown here is derived from an EMBL/GenBank/DDBJ whole genome shotgun (WGS) entry which is preliminary data.</text>
</comment>
<dbReference type="AlphaFoldDB" id="S3N4F9"/>
<reference evidence="1 2" key="1">
    <citation type="submission" date="2013-06" db="EMBL/GenBank/DDBJ databases">
        <title>The Genome Sequence of Acinetobacter rudis CIP 110305.</title>
        <authorList>
            <consortium name="The Broad Institute Genome Sequencing Platform"/>
            <consortium name="The Broad Institute Genome Sequencing Center for Infectious Disease"/>
            <person name="Cerqueira G."/>
            <person name="Feldgarden M."/>
            <person name="Courvalin P."/>
            <person name="Perichon B."/>
            <person name="Grillot-Courvalin C."/>
            <person name="Clermont D."/>
            <person name="Rocha E."/>
            <person name="Yoon E.-J."/>
            <person name="Nemec A."/>
            <person name="Young S.K."/>
            <person name="Zeng Q."/>
            <person name="Gargeya S."/>
            <person name="Fitzgerald M."/>
            <person name="Abouelleil A."/>
            <person name="Alvarado L."/>
            <person name="Berlin A.M."/>
            <person name="Chapman S.B."/>
            <person name="Dewar J."/>
            <person name="Goldberg J."/>
            <person name="Griggs A."/>
            <person name="Gujja S."/>
            <person name="Hansen M."/>
            <person name="Howarth C."/>
            <person name="Imamovic A."/>
            <person name="Larimer J."/>
            <person name="McCowan C."/>
            <person name="Murphy C."/>
            <person name="Pearson M."/>
            <person name="Priest M."/>
            <person name="Roberts A."/>
            <person name="Saif S."/>
            <person name="Shea T."/>
            <person name="Sykes S."/>
            <person name="Wortman J."/>
            <person name="Nusbaum C."/>
            <person name="Birren B."/>
        </authorList>
    </citation>
    <scope>NUCLEOTIDE SEQUENCE [LARGE SCALE GENOMIC DNA]</scope>
    <source>
        <strain evidence="1 2">CIP 110305</strain>
    </source>
</reference>
<dbReference type="EMBL" id="ATGI01000027">
    <property type="protein sequence ID" value="EPF73328.1"/>
    <property type="molecule type" value="Genomic_DNA"/>
</dbReference>
<protein>
    <submittedName>
        <fullName evidence="1">Uncharacterized protein</fullName>
    </submittedName>
</protein>
<dbReference type="STRING" id="632955.GCA_000829675_03456"/>
<dbReference type="HOGENOM" id="CLU_3380106_0_0_6"/>
<name>S3N4F9_9GAMM</name>
<evidence type="ECO:0000313" key="1">
    <source>
        <dbReference type="EMBL" id="EPF73328.1"/>
    </source>
</evidence>
<accession>S3N4F9</accession>
<sequence>MTFNNAYFVSYFSNFYWFNLKQHISDSTLQQLK</sequence>
<keyword evidence="2" id="KW-1185">Reference proteome</keyword>
<organism evidence="1 2">
    <name type="scientific">Acinetobacter rudis CIP 110305</name>
    <dbReference type="NCBI Taxonomy" id="421052"/>
    <lineage>
        <taxon>Bacteria</taxon>
        <taxon>Pseudomonadati</taxon>
        <taxon>Pseudomonadota</taxon>
        <taxon>Gammaproteobacteria</taxon>
        <taxon>Moraxellales</taxon>
        <taxon>Moraxellaceae</taxon>
        <taxon>Acinetobacter</taxon>
    </lineage>
</organism>